<dbReference type="KEGG" id="taa:NMY3_01343"/>
<dbReference type="InterPro" id="IPR029068">
    <property type="entry name" value="Glyas_Bleomycin-R_OHBP_Dase"/>
</dbReference>
<dbReference type="PANTHER" id="PTHR36110:SF2">
    <property type="entry name" value="RING-CLEAVING DIOXYGENASE MHQE-RELATED"/>
    <property type="match status" value="1"/>
</dbReference>
<evidence type="ECO:0000259" key="1">
    <source>
        <dbReference type="PROSITE" id="PS51819"/>
    </source>
</evidence>
<dbReference type="PANTHER" id="PTHR36110">
    <property type="entry name" value="RING-CLEAVING DIOXYGENASE MHQE-RELATED"/>
    <property type="match status" value="1"/>
</dbReference>
<dbReference type="Gene3D" id="3.10.180.10">
    <property type="entry name" value="2,3-Dihydroxybiphenyl 1,2-Dioxygenase, domain 1"/>
    <property type="match status" value="2"/>
</dbReference>
<evidence type="ECO:0000313" key="2">
    <source>
        <dbReference type="EMBL" id="ALI35547.1"/>
    </source>
</evidence>
<keyword evidence="3" id="KW-1185">Reference proteome</keyword>
<sequence length="350" mass="39514">MDIKYESIMGSEKFDQGVLGIHHVTAIARDPQKNIDFYTGILGLRLVKITVNFDDPTNYHLYYGDELGRPGSIISFFPLEYVQQGWRGTGQVDTISFSIPENAIEYWINRFKDKGISHRGPTKRFNSEQIITFVDHDGVKLELVASKEAENRKINAWNGGPISIEHAVRGLHSITLTLEGYEKTVSLLTDILGFSKIVNEDNRVRFQIDDTVRGEKVQTTVNSAPSIVDIICHPYSHRGTSGPGTVHHVAWRTSTNENQAEIRNRIVKFGLNVTPVINRVYFNSIYFREPGDVLFEIATDTPGFLVDQESAELGNKLVLPKWLEPKRIYIEKTLPSLKIPSKGNMGPETK</sequence>
<protein>
    <submittedName>
        <fullName evidence="2">Ring-cleaving dioxygenase MhqO</fullName>
        <ecNumber evidence="2">1.13.11.-</ecNumber>
    </submittedName>
</protein>
<proteinExistence type="predicted"/>
<dbReference type="CDD" id="cd08347">
    <property type="entry name" value="PcpA_C_like"/>
    <property type="match status" value="1"/>
</dbReference>
<dbReference type="PROSITE" id="PS51819">
    <property type="entry name" value="VOC"/>
    <property type="match status" value="2"/>
</dbReference>
<dbReference type="Proteomes" id="UP000058925">
    <property type="component" value="Chromosome"/>
</dbReference>
<feature type="domain" description="VOC" evidence="1">
    <location>
        <begin position="170"/>
        <end position="300"/>
    </location>
</feature>
<keyword evidence="2" id="KW-0560">Oxidoreductase</keyword>
<evidence type="ECO:0000313" key="3">
    <source>
        <dbReference type="Proteomes" id="UP000058925"/>
    </source>
</evidence>
<dbReference type="SUPFAM" id="SSF54593">
    <property type="entry name" value="Glyoxalase/Bleomycin resistance protein/Dihydroxybiphenyl dioxygenase"/>
    <property type="match status" value="1"/>
</dbReference>
<dbReference type="OrthoDB" id="9710at2157"/>
<dbReference type="EMBL" id="CP012850">
    <property type="protein sequence ID" value="ALI35547.1"/>
    <property type="molecule type" value="Genomic_DNA"/>
</dbReference>
<keyword evidence="2" id="KW-0223">Dioxygenase</keyword>
<dbReference type="EC" id="1.13.11.-" evidence="2"/>
<dbReference type="Pfam" id="PF00903">
    <property type="entry name" value="Glyoxalase"/>
    <property type="match status" value="2"/>
</dbReference>
<organism evidence="2 3">
    <name type="scientific">Candidatus Nitrosocosmicus oleophilus</name>
    <dbReference type="NCBI Taxonomy" id="1353260"/>
    <lineage>
        <taxon>Archaea</taxon>
        <taxon>Nitrososphaerota</taxon>
        <taxon>Nitrososphaeria</taxon>
        <taxon>Nitrososphaerales</taxon>
        <taxon>Nitrososphaeraceae</taxon>
        <taxon>Candidatus Nitrosocosmicus</taxon>
    </lineage>
</organism>
<dbReference type="InterPro" id="IPR004360">
    <property type="entry name" value="Glyas_Fos-R_dOase_dom"/>
</dbReference>
<name>A0A654LX09_9ARCH</name>
<dbReference type="InterPro" id="IPR052537">
    <property type="entry name" value="Extradiol_RC_dioxygenase"/>
</dbReference>
<accession>A0A654LX09</accession>
<dbReference type="GO" id="GO:0051213">
    <property type="term" value="F:dioxygenase activity"/>
    <property type="evidence" value="ECO:0007669"/>
    <property type="project" value="UniProtKB-KW"/>
</dbReference>
<feature type="domain" description="VOC" evidence="1">
    <location>
        <begin position="20"/>
        <end position="146"/>
    </location>
</feature>
<gene>
    <name evidence="2" type="primary">mhqO_2</name>
    <name evidence="2" type="ORF">NMY3_01343</name>
</gene>
<dbReference type="AlphaFoldDB" id="A0A654LX09"/>
<dbReference type="InterPro" id="IPR037523">
    <property type="entry name" value="VOC_core"/>
</dbReference>
<reference evidence="3" key="1">
    <citation type="submission" date="2015-10" db="EMBL/GenBank/DDBJ databases">
        <title>Niche specialization of a soil ammonia-oxidizing archaeon, Candidatus Nitrosocosmicus oleophilus.</title>
        <authorList>
            <person name="Jung M.-Y."/>
            <person name="Rhee S.-K."/>
        </authorList>
    </citation>
    <scope>NUCLEOTIDE SEQUENCE [LARGE SCALE GENOMIC DNA]</scope>
    <source>
        <strain evidence="3">MY3</strain>
    </source>
</reference>